<evidence type="ECO:0000259" key="8">
    <source>
        <dbReference type="Pfam" id="PF00408"/>
    </source>
</evidence>
<evidence type="ECO:0000313" key="12">
    <source>
        <dbReference type="EMBL" id="PTR11611.1"/>
    </source>
</evidence>
<keyword evidence="4 7" id="KW-0479">Metal-binding</keyword>
<keyword evidence="3" id="KW-0597">Phosphoprotein</keyword>
<dbReference type="EMBL" id="QAOT01000026">
    <property type="protein sequence ID" value="PTR11611.1"/>
    <property type="molecule type" value="Genomic_DNA"/>
</dbReference>
<dbReference type="InterPro" id="IPR005846">
    <property type="entry name" value="A-D-PHexomutase_a/b/a-III"/>
</dbReference>
<dbReference type="GO" id="GO:0009252">
    <property type="term" value="P:peptidoglycan biosynthetic process"/>
    <property type="evidence" value="ECO:0007669"/>
    <property type="project" value="TreeGrafter"/>
</dbReference>
<keyword evidence="13" id="KW-1185">Reference proteome</keyword>
<feature type="domain" description="Alpha-D-phosphohexomutase alpha/beta/alpha" evidence="9">
    <location>
        <begin position="4"/>
        <end position="125"/>
    </location>
</feature>
<dbReference type="GO" id="GO:0000287">
    <property type="term" value="F:magnesium ion binding"/>
    <property type="evidence" value="ECO:0007669"/>
    <property type="project" value="InterPro"/>
</dbReference>
<protein>
    <submittedName>
        <fullName evidence="12">Phosphomannomutase</fullName>
    </submittedName>
</protein>
<feature type="domain" description="Alpha-D-phosphohexomutase alpha/beta/alpha" evidence="11">
    <location>
        <begin position="264"/>
        <end position="349"/>
    </location>
</feature>
<evidence type="ECO:0000259" key="10">
    <source>
        <dbReference type="Pfam" id="PF02879"/>
    </source>
</evidence>
<reference evidence="12 13" key="1">
    <citation type="submission" date="2018-04" db="EMBL/GenBank/DDBJ databases">
        <title>Genomic Encyclopedia of Type Strains, Phase III (KMG-III): the genomes of soil and plant-associated and newly described type strains.</title>
        <authorList>
            <person name="Whitman W."/>
        </authorList>
    </citation>
    <scope>NUCLEOTIDE SEQUENCE [LARGE SCALE GENOMIC DNA]</scope>
    <source>
        <strain evidence="12 13">KA25</strain>
    </source>
</reference>
<dbReference type="GO" id="GO:0008966">
    <property type="term" value="F:phosphoglucosamine mutase activity"/>
    <property type="evidence" value="ECO:0007669"/>
    <property type="project" value="TreeGrafter"/>
</dbReference>
<dbReference type="Gene3D" id="3.30.310.50">
    <property type="entry name" value="Alpha-D-phosphohexomutase, C-terminal domain"/>
    <property type="match status" value="1"/>
</dbReference>
<dbReference type="Pfam" id="PF02879">
    <property type="entry name" value="PGM_PMM_II"/>
    <property type="match status" value="1"/>
</dbReference>
<dbReference type="InterPro" id="IPR036900">
    <property type="entry name" value="A-D-PHexomutase_C_sf"/>
</dbReference>
<dbReference type="InterPro" id="IPR016055">
    <property type="entry name" value="A-D-PHexomutase_a/b/a-I/II/III"/>
</dbReference>
<evidence type="ECO:0000259" key="11">
    <source>
        <dbReference type="Pfam" id="PF02880"/>
    </source>
</evidence>
<dbReference type="GO" id="GO:0004615">
    <property type="term" value="F:phosphomannomutase activity"/>
    <property type="evidence" value="ECO:0007669"/>
    <property type="project" value="TreeGrafter"/>
</dbReference>
<proteinExistence type="inferred from homology"/>
<dbReference type="PROSITE" id="PS00710">
    <property type="entry name" value="PGM_PMM"/>
    <property type="match status" value="1"/>
</dbReference>
<dbReference type="Gene3D" id="3.40.120.10">
    <property type="entry name" value="Alpha-D-Glucose-1,6-Bisphosphate, subunit A, domain 3"/>
    <property type="match status" value="3"/>
</dbReference>
<organism evidence="12 13">
    <name type="scientific">Cereibacter azotoformans</name>
    <dbReference type="NCBI Taxonomy" id="43057"/>
    <lineage>
        <taxon>Bacteria</taxon>
        <taxon>Pseudomonadati</taxon>
        <taxon>Pseudomonadota</taxon>
        <taxon>Alphaproteobacteria</taxon>
        <taxon>Rhodobacterales</taxon>
        <taxon>Paracoccaceae</taxon>
        <taxon>Cereibacter</taxon>
    </lineage>
</organism>
<dbReference type="PANTHER" id="PTHR42946">
    <property type="entry name" value="PHOSPHOHEXOSE MUTASE"/>
    <property type="match status" value="1"/>
</dbReference>
<dbReference type="RefSeq" id="WP_101342121.1">
    <property type="nucleotide sequence ID" value="NZ_PHSI01000112.1"/>
</dbReference>
<gene>
    <name evidence="12" type="ORF">C8J28_1263</name>
</gene>
<dbReference type="InterPro" id="IPR005844">
    <property type="entry name" value="A-D-PHexomutase_a/b/a-I"/>
</dbReference>
<evidence type="ECO:0000256" key="5">
    <source>
        <dbReference type="ARBA" id="ARBA00022842"/>
    </source>
</evidence>
<feature type="domain" description="Alpha-D-phosphohexomutase C-terminal" evidence="8">
    <location>
        <begin position="400"/>
        <end position="447"/>
    </location>
</feature>
<dbReference type="SUPFAM" id="SSF53738">
    <property type="entry name" value="Phosphoglucomutase, first 3 domains"/>
    <property type="match status" value="3"/>
</dbReference>
<evidence type="ECO:0000256" key="2">
    <source>
        <dbReference type="ARBA" id="ARBA00010231"/>
    </source>
</evidence>
<dbReference type="OrthoDB" id="9803322at2"/>
<evidence type="ECO:0000259" key="9">
    <source>
        <dbReference type="Pfam" id="PF02878"/>
    </source>
</evidence>
<accession>A0A2T5JSM7</accession>
<dbReference type="InterPro" id="IPR050060">
    <property type="entry name" value="Phosphoglucosamine_mutase"/>
</dbReference>
<dbReference type="Proteomes" id="UP000244060">
    <property type="component" value="Unassembled WGS sequence"/>
</dbReference>
<comment type="caution">
    <text evidence="12">The sequence shown here is derived from an EMBL/GenBank/DDBJ whole genome shotgun (WGS) entry which is preliminary data.</text>
</comment>
<dbReference type="PANTHER" id="PTHR42946:SF1">
    <property type="entry name" value="PHOSPHOGLUCOMUTASE (ALPHA-D-GLUCOSE-1,6-BISPHOSPHATE-DEPENDENT)"/>
    <property type="match status" value="1"/>
</dbReference>
<dbReference type="Pfam" id="PF02878">
    <property type="entry name" value="PGM_PMM_I"/>
    <property type="match status" value="1"/>
</dbReference>
<dbReference type="GO" id="GO:0006048">
    <property type="term" value="P:UDP-N-acetylglucosamine biosynthetic process"/>
    <property type="evidence" value="ECO:0007669"/>
    <property type="project" value="TreeGrafter"/>
</dbReference>
<dbReference type="SUPFAM" id="SSF55957">
    <property type="entry name" value="Phosphoglucomutase, C-terminal domain"/>
    <property type="match status" value="1"/>
</dbReference>
<dbReference type="InterPro" id="IPR005845">
    <property type="entry name" value="A-D-PHexomutase_a/b/a-II"/>
</dbReference>
<comment type="similarity">
    <text evidence="2 7">Belongs to the phosphohexose mutase family.</text>
</comment>
<dbReference type="Pfam" id="PF00408">
    <property type="entry name" value="PGM_PMM_IV"/>
    <property type="match status" value="1"/>
</dbReference>
<sequence length="465" mass="47625">MAPRFGTSGLRGLVTELTPELVAAHVGAFLRACPQGTGLFIGRDLRPSSPALAQVVAETARRAGVPVTDCGAVPTPALALAAMGAGAGAVMVTGSHIPADRNGLKFYLPTGEITKADEAAILAALDHPMPPAPEPAPLSRDTTAGAAWVRRSVTAFGADALAGLRVGVWSHSAVSRDLMIAALRALGCAAVVELGRSEEFIPVDTEAVPEGARRQIADWIAEHRLDALVSTDGDGDRPLLADAEGRVIPGDLLGQITAAAVGAEVVVTPVSSNSGVEAGGRFRRVIRTRIGSPFVIAGMEAAPGRTVGYEANGGFLLGFEARLAGPLPPLPTRDSLLPILAPLSRARAAGGLAALVGREPDRFTASDRLEEVPAERARALVAGLAAQPEPLAAFLAPLGEVPGPTDLTDGLRVTCASGRILHVRPSGNAPELRLYVEAENPDAAGSLLARGLAVLGQALVKMPPA</sequence>
<evidence type="ECO:0000256" key="6">
    <source>
        <dbReference type="ARBA" id="ARBA00023235"/>
    </source>
</evidence>
<keyword evidence="5 7" id="KW-0460">Magnesium</keyword>
<evidence type="ECO:0000256" key="1">
    <source>
        <dbReference type="ARBA" id="ARBA00001946"/>
    </source>
</evidence>
<dbReference type="GO" id="GO:0005829">
    <property type="term" value="C:cytosol"/>
    <property type="evidence" value="ECO:0007669"/>
    <property type="project" value="TreeGrafter"/>
</dbReference>
<dbReference type="GO" id="GO:0005975">
    <property type="term" value="P:carbohydrate metabolic process"/>
    <property type="evidence" value="ECO:0007669"/>
    <property type="project" value="InterPro"/>
</dbReference>
<feature type="domain" description="Alpha-D-phosphohexomutase alpha/beta/alpha" evidence="10">
    <location>
        <begin position="148"/>
        <end position="245"/>
    </location>
</feature>
<name>A0A2T5JSM7_9RHOB</name>
<evidence type="ECO:0000256" key="7">
    <source>
        <dbReference type="RuleBase" id="RU004326"/>
    </source>
</evidence>
<evidence type="ECO:0000256" key="3">
    <source>
        <dbReference type="ARBA" id="ARBA00022553"/>
    </source>
</evidence>
<comment type="cofactor">
    <cofactor evidence="1">
        <name>Mg(2+)</name>
        <dbReference type="ChEBI" id="CHEBI:18420"/>
    </cofactor>
</comment>
<dbReference type="InterPro" id="IPR016066">
    <property type="entry name" value="A-D-PHexomutase_CS"/>
</dbReference>
<evidence type="ECO:0000256" key="4">
    <source>
        <dbReference type="ARBA" id="ARBA00022723"/>
    </source>
</evidence>
<dbReference type="InterPro" id="IPR005843">
    <property type="entry name" value="A-D-PHexomutase_C"/>
</dbReference>
<dbReference type="Pfam" id="PF02880">
    <property type="entry name" value="PGM_PMM_III"/>
    <property type="match status" value="1"/>
</dbReference>
<keyword evidence="6" id="KW-0413">Isomerase</keyword>
<evidence type="ECO:0000313" key="13">
    <source>
        <dbReference type="Proteomes" id="UP000244060"/>
    </source>
</evidence>
<dbReference type="AlphaFoldDB" id="A0A2T5JSM7"/>